<reference evidence="9" key="1">
    <citation type="submission" date="2025-08" db="UniProtKB">
        <authorList>
            <consortium name="RefSeq"/>
        </authorList>
    </citation>
    <scope>IDENTIFICATION</scope>
</reference>
<feature type="transmembrane region" description="Helical" evidence="6">
    <location>
        <begin position="330"/>
        <end position="349"/>
    </location>
</feature>
<dbReference type="Gene3D" id="3.30.750.24">
    <property type="entry name" value="STAS domain"/>
    <property type="match status" value="1"/>
</dbReference>
<keyword evidence="8" id="KW-1185">Reference proteome</keyword>
<dbReference type="Pfam" id="PF00916">
    <property type="entry name" value="Sulfate_transp"/>
    <property type="match status" value="1"/>
</dbReference>
<dbReference type="OrthoDB" id="288203at2759"/>
<feature type="transmembrane region" description="Helical" evidence="6">
    <location>
        <begin position="254"/>
        <end position="273"/>
    </location>
</feature>
<keyword evidence="2 6" id="KW-0812">Transmembrane</keyword>
<keyword evidence="3 6" id="KW-1133">Transmembrane helix</keyword>
<protein>
    <submittedName>
        <fullName evidence="9">Solute carrier family 26 member 6-like</fullName>
    </submittedName>
</protein>
<dbReference type="NCBIfam" id="TIGR00815">
    <property type="entry name" value="sulP"/>
    <property type="match status" value="1"/>
</dbReference>
<evidence type="ECO:0000259" key="7">
    <source>
        <dbReference type="PROSITE" id="PS50801"/>
    </source>
</evidence>
<dbReference type="Proteomes" id="UP000515156">
    <property type="component" value="Chromosome 6"/>
</dbReference>
<comment type="subcellular location">
    <subcellularLocation>
        <location evidence="1">Membrane</location>
        <topology evidence="1">Multi-pass membrane protein</topology>
    </subcellularLocation>
</comment>
<proteinExistence type="predicted"/>
<feature type="transmembrane region" description="Helical" evidence="6">
    <location>
        <begin position="94"/>
        <end position="121"/>
    </location>
</feature>
<organism evidence="8 9">
    <name type="scientific">Microcaecilia unicolor</name>
    <dbReference type="NCBI Taxonomy" id="1415580"/>
    <lineage>
        <taxon>Eukaryota</taxon>
        <taxon>Metazoa</taxon>
        <taxon>Chordata</taxon>
        <taxon>Craniata</taxon>
        <taxon>Vertebrata</taxon>
        <taxon>Euteleostomi</taxon>
        <taxon>Amphibia</taxon>
        <taxon>Gymnophiona</taxon>
        <taxon>Siphonopidae</taxon>
        <taxon>Microcaecilia</taxon>
    </lineage>
</organism>
<keyword evidence="4 6" id="KW-0472">Membrane</keyword>
<feature type="region of interest" description="Disordered" evidence="5">
    <location>
        <begin position="571"/>
        <end position="606"/>
    </location>
</feature>
<dbReference type="RefSeq" id="XP_030063665.1">
    <property type="nucleotide sequence ID" value="XM_030207805.1"/>
</dbReference>
<dbReference type="PANTHER" id="PTHR11814">
    <property type="entry name" value="SULFATE TRANSPORTER"/>
    <property type="match status" value="1"/>
</dbReference>
<dbReference type="KEGG" id="muo:115473127"/>
<dbReference type="InterPro" id="IPR002645">
    <property type="entry name" value="STAS_dom"/>
</dbReference>
<dbReference type="PROSITE" id="PS50801">
    <property type="entry name" value="STAS"/>
    <property type="match status" value="1"/>
</dbReference>
<accession>A0A6P7YKP6</accession>
<feature type="transmembrane region" description="Helical" evidence="6">
    <location>
        <begin position="285"/>
        <end position="302"/>
    </location>
</feature>
<evidence type="ECO:0000256" key="3">
    <source>
        <dbReference type="ARBA" id="ARBA00022989"/>
    </source>
</evidence>
<dbReference type="Pfam" id="PF01740">
    <property type="entry name" value="STAS"/>
    <property type="match status" value="1"/>
</dbReference>
<dbReference type="SUPFAM" id="SSF52091">
    <property type="entry name" value="SpoIIaa-like"/>
    <property type="match status" value="1"/>
</dbReference>
<feature type="transmembrane region" description="Helical" evidence="6">
    <location>
        <begin position="465"/>
        <end position="496"/>
    </location>
</feature>
<dbReference type="GeneID" id="115473127"/>
<evidence type="ECO:0000256" key="6">
    <source>
        <dbReference type="SAM" id="Phobius"/>
    </source>
</evidence>
<name>A0A6P7YKP6_9AMPH</name>
<feature type="compositionally biased region" description="Basic and acidic residues" evidence="5">
    <location>
        <begin position="580"/>
        <end position="597"/>
    </location>
</feature>
<dbReference type="FunCoup" id="A0A6P7YKP6">
    <property type="interactions" value="536"/>
</dbReference>
<dbReference type="GO" id="GO:0008271">
    <property type="term" value="F:secondary active sulfate transmembrane transporter activity"/>
    <property type="evidence" value="ECO:0007669"/>
    <property type="project" value="InterPro"/>
</dbReference>
<feature type="transmembrane region" description="Helical" evidence="6">
    <location>
        <begin position="370"/>
        <end position="391"/>
    </location>
</feature>
<dbReference type="InterPro" id="IPR036513">
    <property type="entry name" value="STAS_dom_sf"/>
</dbReference>
<dbReference type="InterPro" id="IPR001902">
    <property type="entry name" value="SLC26A/SulP_fam"/>
</dbReference>
<dbReference type="InParanoid" id="A0A6P7YKP6"/>
<feature type="transmembrane region" description="Helical" evidence="6">
    <location>
        <begin position="403"/>
        <end position="421"/>
    </location>
</feature>
<sequence>MEVKMQRRTSSQVTRSVLSEAELEQIASKSQKKEPSLWRRGRDKLRCSGTIAKFLLLKFIPILRWLPRYPVREWLPGDCISGISVAVVQLPQGLAYALLAAVPPIFGLYSSFYPVLVYSIFGTSRHISTGTFAVLSIMVGNEVEKLAPDENFMVLGNGTVLDVEARDKARVDLAVAICFLVGLFQVALGLMQFGFVVTYLSEPLIRGYSTAASMHVTLSQLKNMFGFQFKQESQPLSLIYGLISFFSMLPKTNIGALISSLVALGALFTVKSVNQKFAHKLPVPIPIELFTIIVFTGISYGMKLKEMFGIDIVGHIPIGMNAPLPPDTKLFGKMIGSSFVIAVVAYAITISMGKMFAMKHGYQVDSNQELIALGLSNFVGSFFQCFTIGTAMSRSLVQENTGGNSQVAGIVSSLVLLIIIIKVGELFEHLPKAILASVVIVNLHGIYKQFGDLSVLWRTNKIDLLIWLVTFVATLLLNMDLGLAVSVVCALLTVIVRTQLPRYSILGQVSETDIYRDLKDFDQVKEVSGIKIFRSSCTVYFANAELYAESLKAKIGIDVDRLIAKKKKAISRQKRKGKKEKNQVARKENMKENKVTGRDNNGFLDVEKADPKEMPTKENDFRLAEAADKVVLETQTNTTQKTSRESTLESLGLEKPTFHSLILDFTAANFVDTVCIKVLKNIFRDFCEIEVNVYLVGCQTHVIDQLEEGNFFSKTITKAQLFASIHDAVMYLLKEHDQEAKEGILDPALPATKGLHNQN</sequence>
<feature type="transmembrane region" description="Helical" evidence="6">
    <location>
        <begin position="173"/>
        <end position="200"/>
    </location>
</feature>
<evidence type="ECO:0000256" key="2">
    <source>
        <dbReference type="ARBA" id="ARBA00022692"/>
    </source>
</evidence>
<gene>
    <name evidence="9" type="primary">LOC115473127</name>
</gene>
<dbReference type="AlphaFoldDB" id="A0A6P7YKP6"/>
<dbReference type="InterPro" id="IPR011547">
    <property type="entry name" value="SLC26A/SulP_dom"/>
</dbReference>
<evidence type="ECO:0000256" key="4">
    <source>
        <dbReference type="ARBA" id="ARBA00023136"/>
    </source>
</evidence>
<dbReference type="GO" id="GO:0016020">
    <property type="term" value="C:membrane"/>
    <property type="evidence" value="ECO:0007669"/>
    <property type="project" value="UniProtKB-SubCell"/>
</dbReference>
<dbReference type="CDD" id="cd07042">
    <property type="entry name" value="STAS_SulP_like_sulfate_transporter"/>
    <property type="match status" value="1"/>
</dbReference>
<evidence type="ECO:0000313" key="9">
    <source>
        <dbReference type="RefSeq" id="XP_030063665.1"/>
    </source>
</evidence>
<dbReference type="InterPro" id="IPR018045">
    <property type="entry name" value="S04_transporter_CS"/>
</dbReference>
<evidence type="ECO:0000313" key="8">
    <source>
        <dbReference type="Proteomes" id="UP000515156"/>
    </source>
</evidence>
<evidence type="ECO:0000256" key="1">
    <source>
        <dbReference type="ARBA" id="ARBA00004141"/>
    </source>
</evidence>
<evidence type="ECO:0000256" key="5">
    <source>
        <dbReference type="SAM" id="MobiDB-lite"/>
    </source>
</evidence>
<feature type="transmembrane region" description="Helical" evidence="6">
    <location>
        <begin position="47"/>
        <end position="66"/>
    </location>
</feature>
<feature type="domain" description="STAS" evidence="7">
    <location>
        <begin position="520"/>
        <end position="732"/>
    </location>
</feature>
<dbReference type="PROSITE" id="PS01130">
    <property type="entry name" value="SLC26A"/>
    <property type="match status" value="1"/>
</dbReference>